<gene>
    <name evidence="3" type="ORF">G6F50_003318</name>
</gene>
<proteinExistence type="predicted"/>
<feature type="region of interest" description="Disordered" evidence="1">
    <location>
        <begin position="89"/>
        <end position="108"/>
    </location>
</feature>
<evidence type="ECO:0000313" key="3">
    <source>
        <dbReference type="EMBL" id="KAG1572919.1"/>
    </source>
</evidence>
<dbReference type="InterPro" id="IPR041698">
    <property type="entry name" value="Methyltransf_25"/>
</dbReference>
<feature type="compositionally biased region" description="Basic and acidic residues" evidence="1">
    <location>
        <begin position="1"/>
        <end position="12"/>
    </location>
</feature>
<feature type="compositionally biased region" description="Polar residues" evidence="1">
    <location>
        <begin position="21"/>
        <end position="35"/>
    </location>
</feature>
<reference evidence="3 4" key="1">
    <citation type="journal article" date="2020" name="Microb. Genom.">
        <title>Genetic diversity of clinical and environmental Mucorales isolates obtained from an investigation of mucormycosis cases among solid organ transplant recipients.</title>
        <authorList>
            <person name="Nguyen M.H."/>
            <person name="Kaul D."/>
            <person name="Muto C."/>
            <person name="Cheng S.J."/>
            <person name="Richter R.A."/>
            <person name="Bruno V.M."/>
            <person name="Liu G."/>
            <person name="Beyhan S."/>
            <person name="Sundermann A.J."/>
            <person name="Mounaud S."/>
            <person name="Pasculle A.W."/>
            <person name="Nierman W.C."/>
            <person name="Driscoll E."/>
            <person name="Cumbie R."/>
            <person name="Clancy C.J."/>
            <person name="Dupont C.L."/>
        </authorList>
    </citation>
    <scope>NUCLEOTIDE SEQUENCE [LARGE SCALE GENOMIC DNA]</scope>
    <source>
        <strain evidence="3 4">GL24</strain>
    </source>
</reference>
<accession>A0A9P6Z929</accession>
<evidence type="ECO:0000256" key="1">
    <source>
        <dbReference type="SAM" id="MobiDB-lite"/>
    </source>
</evidence>
<dbReference type="PANTHER" id="PTHR43591">
    <property type="entry name" value="METHYLTRANSFERASE"/>
    <property type="match status" value="1"/>
</dbReference>
<dbReference type="GO" id="GO:0008168">
    <property type="term" value="F:methyltransferase activity"/>
    <property type="evidence" value="ECO:0007669"/>
    <property type="project" value="TreeGrafter"/>
</dbReference>
<organism evidence="3 4">
    <name type="scientific">Rhizopus delemar</name>
    <dbReference type="NCBI Taxonomy" id="936053"/>
    <lineage>
        <taxon>Eukaryota</taxon>
        <taxon>Fungi</taxon>
        <taxon>Fungi incertae sedis</taxon>
        <taxon>Mucoromycota</taxon>
        <taxon>Mucoromycotina</taxon>
        <taxon>Mucoromycetes</taxon>
        <taxon>Mucorales</taxon>
        <taxon>Mucorineae</taxon>
        <taxon>Rhizopodaceae</taxon>
        <taxon>Rhizopus</taxon>
    </lineage>
</organism>
<dbReference type="EMBL" id="JAANIU010000352">
    <property type="protein sequence ID" value="KAG1572919.1"/>
    <property type="molecule type" value="Genomic_DNA"/>
</dbReference>
<dbReference type="Gene3D" id="3.40.50.150">
    <property type="entry name" value="Vaccinia Virus protein VP39"/>
    <property type="match status" value="1"/>
</dbReference>
<name>A0A9P6Z929_9FUNG</name>
<dbReference type="Pfam" id="PF13649">
    <property type="entry name" value="Methyltransf_25"/>
    <property type="match status" value="1"/>
</dbReference>
<evidence type="ECO:0000313" key="4">
    <source>
        <dbReference type="Proteomes" id="UP000740926"/>
    </source>
</evidence>
<protein>
    <recommendedName>
        <fullName evidence="2">Methyltransferase domain-containing protein</fullName>
    </recommendedName>
</protein>
<dbReference type="Proteomes" id="UP000740926">
    <property type="component" value="Unassembled WGS sequence"/>
</dbReference>
<dbReference type="InterPro" id="IPR029063">
    <property type="entry name" value="SAM-dependent_MTases_sf"/>
</dbReference>
<comment type="caution">
    <text evidence="3">The sequence shown here is derived from an EMBL/GenBank/DDBJ whole genome shotgun (WGS) entry which is preliminary data.</text>
</comment>
<dbReference type="SUPFAM" id="SSF53335">
    <property type="entry name" value="S-adenosyl-L-methionine-dependent methyltransferases"/>
    <property type="match status" value="1"/>
</dbReference>
<dbReference type="AlphaFoldDB" id="A0A9P6Z929"/>
<evidence type="ECO:0000259" key="2">
    <source>
        <dbReference type="Pfam" id="PF13649"/>
    </source>
</evidence>
<dbReference type="PANTHER" id="PTHR43591:SF24">
    <property type="entry name" value="2-METHOXY-6-POLYPRENYL-1,4-BENZOQUINOL METHYLASE, MITOCHONDRIAL"/>
    <property type="match status" value="1"/>
</dbReference>
<dbReference type="CDD" id="cd02440">
    <property type="entry name" value="AdoMet_MTases"/>
    <property type="match status" value="1"/>
</dbReference>
<keyword evidence="4" id="KW-1185">Reference proteome</keyword>
<sequence>MGTTLSKDDIENRKKKKIPSIRSQRSYKGKSSTSLLLTEGINNTTTSIKSHHKHSTQPDLTTVSSFSATFPMRRSSLLRKSNITANDNTSITSSSNCFDDEEPTTENHETLYSPRTSFASEELDDKKKKKKLLSSTSDIIFESRNINKSGFWRQPLKPFIAYNKNDEKEYERQLRQHYVLKHIFRGNIHVPVSRDHPIIILDSACGAGFWTLDMALEYPNAKVIGLDAFPERNGPSSQPICAPNVIYKHGDLTSQIQLPSDSVDIIYQRDTTTILPQNSWPFLLSELKRVAKPGAYIQLVEYNFNLSDPGPVLSLVNEWYKIASDSVGVSPSEVKQLKNFLVKAGFQDVKERTVHIPIGEWHEDKVQKENGFLYKQVIRVLFKSMKTWWISELDVSEEEYDKVVCAALDEFDDQQSSIEWIIYTARNPL</sequence>
<feature type="domain" description="Methyltransferase" evidence="2">
    <location>
        <begin position="200"/>
        <end position="294"/>
    </location>
</feature>
<feature type="region of interest" description="Disordered" evidence="1">
    <location>
        <begin position="1"/>
        <end position="35"/>
    </location>
</feature>